<organism evidence="1 2">
    <name type="scientific">Heterorhabditis bacteriophora</name>
    <name type="common">Entomopathogenic nematode worm</name>
    <dbReference type="NCBI Taxonomy" id="37862"/>
    <lineage>
        <taxon>Eukaryota</taxon>
        <taxon>Metazoa</taxon>
        <taxon>Ecdysozoa</taxon>
        <taxon>Nematoda</taxon>
        <taxon>Chromadorea</taxon>
        <taxon>Rhabditida</taxon>
        <taxon>Rhabditina</taxon>
        <taxon>Rhabditomorpha</taxon>
        <taxon>Strongyloidea</taxon>
        <taxon>Heterorhabditidae</taxon>
        <taxon>Heterorhabditis</taxon>
    </lineage>
</organism>
<dbReference type="Proteomes" id="UP000095283">
    <property type="component" value="Unplaced"/>
</dbReference>
<name>A0A1I7XGR0_HETBA</name>
<accession>A0A1I7XGR0</accession>
<reference evidence="2" key="1">
    <citation type="submission" date="2016-11" db="UniProtKB">
        <authorList>
            <consortium name="WormBaseParasite"/>
        </authorList>
    </citation>
    <scope>IDENTIFICATION</scope>
</reference>
<proteinExistence type="predicted"/>
<dbReference type="WBParaSite" id="Hba_16696">
    <property type="protein sequence ID" value="Hba_16696"/>
    <property type="gene ID" value="Hba_16696"/>
</dbReference>
<keyword evidence="1" id="KW-1185">Reference proteome</keyword>
<sequence length="70" mass="7784">MKIEHILVRALFTTFQTHKSDRKTPVGIDPRASSYHCLNKILVSEASVDSTLNCLTQIAKGKGDAHYLLT</sequence>
<evidence type="ECO:0000313" key="2">
    <source>
        <dbReference type="WBParaSite" id="Hba_16696"/>
    </source>
</evidence>
<dbReference type="AlphaFoldDB" id="A0A1I7XGR0"/>
<evidence type="ECO:0000313" key="1">
    <source>
        <dbReference type="Proteomes" id="UP000095283"/>
    </source>
</evidence>
<protein>
    <submittedName>
        <fullName evidence="2">Uncharacterized protein</fullName>
    </submittedName>
</protein>